<evidence type="ECO:0000256" key="5">
    <source>
        <dbReference type="ARBA" id="ARBA00022801"/>
    </source>
</evidence>
<evidence type="ECO:0000256" key="6">
    <source>
        <dbReference type="ARBA" id="ARBA00023043"/>
    </source>
</evidence>
<dbReference type="InterPro" id="IPR012338">
    <property type="entry name" value="Beta-lactam/transpept-like"/>
</dbReference>
<comment type="similarity">
    <text evidence="1">Belongs to the glutaminase family.</text>
</comment>
<dbReference type="InterPro" id="IPR041541">
    <property type="entry name" value="Glutaminase_EF-hand"/>
</dbReference>
<protein>
    <recommendedName>
        <fullName evidence="3">glutaminase</fullName>
        <ecNumber evidence="3">3.5.1.2</ecNumber>
    </recommendedName>
</protein>
<keyword evidence="6 8" id="KW-0040">ANK repeat</keyword>
<gene>
    <name evidence="11" type="ORF">TCAL_04376</name>
</gene>
<dbReference type="SUPFAM" id="SSF56601">
    <property type="entry name" value="beta-lactamase/transpeptidase-like"/>
    <property type="match status" value="1"/>
</dbReference>
<evidence type="ECO:0000256" key="4">
    <source>
        <dbReference type="ARBA" id="ARBA00022737"/>
    </source>
</evidence>
<feature type="compositionally biased region" description="Basic and acidic residues" evidence="9">
    <location>
        <begin position="569"/>
        <end position="578"/>
    </location>
</feature>
<dbReference type="InterPro" id="IPR015868">
    <property type="entry name" value="Glutaminase"/>
</dbReference>
<evidence type="ECO:0000256" key="2">
    <source>
        <dbReference type="ARBA" id="ARBA00011881"/>
    </source>
</evidence>
<dbReference type="GO" id="GO:0006537">
    <property type="term" value="P:glutamate biosynthetic process"/>
    <property type="evidence" value="ECO:0007669"/>
    <property type="project" value="TreeGrafter"/>
</dbReference>
<feature type="domain" description="Glutaminase EF-hand" evidence="10">
    <location>
        <begin position="29"/>
        <end position="112"/>
    </location>
</feature>
<evidence type="ECO:0000313" key="12">
    <source>
        <dbReference type="Proteomes" id="UP000318571"/>
    </source>
</evidence>
<dbReference type="Gene3D" id="1.10.238.210">
    <property type="match status" value="1"/>
</dbReference>
<dbReference type="FunFam" id="1.25.40.20:FF:000069">
    <property type="entry name" value="Glutaminase, isoform E"/>
    <property type="match status" value="1"/>
</dbReference>
<evidence type="ECO:0000256" key="3">
    <source>
        <dbReference type="ARBA" id="ARBA00012918"/>
    </source>
</evidence>
<dbReference type="OrthoDB" id="9995210at2759"/>
<name>A0A553NNE9_TIGCA</name>
<evidence type="ECO:0000256" key="9">
    <source>
        <dbReference type="SAM" id="MobiDB-lite"/>
    </source>
</evidence>
<feature type="region of interest" description="Disordered" evidence="9">
    <location>
        <begin position="663"/>
        <end position="690"/>
    </location>
</feature>
<dbReference type="NCBIfam" id="TIGR03814">
    <property type="entry name" value="Gln_ase"/>
    <property type="match status" value="1"/>
</dbReference>
<dbReference type="Pfam" id="PF12796">
    <property type="entry name" value="Ank_2"/>
    <property type="match status" value="1"/>
</dbReference>
<dbReference type="PANTHER" id="PTHR12544:SF29">
    <property type="entry name" value="GLUTAMINASE"/>
    <property type="match status" value="1"/>
</dbReference>
<proteinExistence type="inferred from homology"/>
<organism evidence="11 12">
    <name type="scientific">Tigriopus californicus</name>
    <name type="common">Marine copepod</name>
    <dbReference type="NCBI Taxonomy" id="6832"/>
    <lineage>
        <taxon>Eukaryota</taxon>
        <taxon>Metazoa</taxon>
        <taxon>Ecdysozoa</taxon>
        <taxon>Arthropoda</taxon>
        <taxon>Crustacea</taxon>
        <taxon>Multicrustacea</taxon>
        <taxon>Hexanauplia</taxon>
        <taxon>Copepoda</taxon>
        <taxon>Harpacticoida</taxon>
        <taxon>Harpacticidae</taxon>
        <taxon>Tigriopus</taxon>
    </lineage>
</organism>
<dbReference type="InterPro" id="IPR036770">
    <property type="entry name" value="Ankyrin_rpt-contain_sf"/>
</dbReference>
<evidence type="ECO:0000256" key="7">
    <source>
        <dbReference type="ARBA" id="ARBA00049534"/>
    </source>
</evidence>
<accession>A0A553NNE9</accession>
<dbReference type="Pfam" id="PF17959">
    <property type="entry name" value="EF-hand_14"/>
    <property type="match status" value="1"/>
</dbReference>
<feature type="region of interest" description="Disordered" evidence="9">
    <location>
        <begin position="561"/>
        <end position="602"/>
    </location>
</feature>
<dbReference type="Pfam" id="PF04960">
    <property type="entry name" value="Glutaminase"/>
    <property type="match status" value="1"/>
</dbReference>
<keyword evidence="5" id="KW-0378">Hydrolase</keyword>
<keyword evidence="4" id="KW-0677">Repeat</keyword>
<feature type="repeat" description="ANK" evidence="8">
    <location>
        <begin position="483"/>
        <end position="505"/>
    </location>
</feature>
<dbReference type="PANTHER" id="PTHR12544">
    <property type="entry name" value="GLUTAMINASE"/>
    <property type="match status" value="1"/>
</dbReference>
<dbReference type="PROSITE" id="PS50088">
    <property type="entry name" value="ANK_REPEAT"/>
    <property type="match status" value="1"/>
</dbReference>
<dbReference type="Gene3D" id="1.25.40.20">
    <property type="entry name" value="Ankyrin repeat-containing domain"/>
    <property type="match status" value="1"/>
</dbReference>
<dbReference type="EMBL" id="VCGU01000011">
    <property type="protein sequence ID" value="TRY66971.1"/>
    <property type="molecule type" value="Genomic_DNA"/>
</dbReference>
<dbReference type="EC" id="3.5.1.2" evidence="3"/>
<evidence type="ECO:0000259" key="10">
    <source>
        <dbReference type="Pfam" id="PF17959"/>
    </source>
</evidence>
<dbReference type="SMART" id="SM00248">
    <property type="entry name" value="ANK"/>
    <property type="match status" value="2"/>
</dbReference>
<evidence type="ECO:0000256" key="8">
    <source>
        <dbReference type="PROSITE-ProRule" id="PRU00023"/>
    </source>
</evidence>
<reference evidence="11 12" key="1">
    <citation type="journal article" date="2018" name="Nat. Ecol. Evol.">
        <title>Genomic signatures of mitonuclear coevolution across populations of Tigriopus californicus.</title>
        <authorList>
            <person name="Barreto F.S."/>
            <person name="Watson E.T."/>
            <person name="Lima T.G."/>
            <person name="Willett C.S."/>
            <person name="Edmands S."/>
            <person name="Li W."/>
            <person name="Burton R.S."/>
        </authorList>
    </citation>
    <scope>NUCLEOTIDE SEQUENCE [LARGE SCALE GENOMIC DNA]</scope>
    <source>
        <strain evidence="11 12">San Diego</strain>
    </source>
</reference>
<dbReference type="STRING" id="6832.A0A553NNE9"/>
<dbReference type="Proteomes" id="UP000318571">
    <property type="component" value="Chromosome 4"/>
</dbReference>
<comment type="catalytic activity">
    <reaction evidence="7">
        <text>L-glutamine + H2O = L-glutamate + NH4(+)</text>
        <dbReference type="Rhea" id="RHEA:15889"/>
        <dbReference type="ChEBI" id="CHEBI:15377"/>
        <dbReference type="ChEBI" id="CHEBI:28938"/>
        <dbReference type="ChEBI" id="CHEBI:29985"/>
        <dbReference type="ChEBI" id="CHEBI:58359"/>
        <dbReference type="EC" id="3.5.1.2"/>
    </reaction>
</comment>
<dbReference type="InterPro" id="IPR002110">
    <property type="entry name" value="Ankyrin_rpt"/>
</dbReference>
<dbReference type="PROSITE" id="PS50297">
    <property type="entry name" value="ANK_REP_REGION"/>
    <property type="match status" value="1"/>
</dbReference>
<dbReference type="HAMAP" id="MF_00313">
    <property type="entry name" value="Glutaminase"/>
    <property type="match status" value="1"/>
</dbReference>
<dbReference type="GO" id="GO:0004359">
    <property type="term" value="F:glutaminase activity"/>
    <property type="evidence" value="ECO:0007669"/>
    <property type="project" value="UniProtKB-EC"/>
</dbReference>
<dbReference type="AlphaFoldDB" id="A0A553NNE9"/>
<dbReference type="GO" id="GO:0006543">
    <property type="term" value="P:L-glutamine catabolic process"/>
    <property type="evidence" value="ECO:0007669"/>
    <property type="project" value="TreeGrafter"/>
</dbReference>
<evidence type="ECO:0000256" key="1">
    <source>
        <dbReference type="ARBA" id="ARBA00011076"/>
    </source>
</evidence>
<dbReference type="FunFam" id="3.40.710.10:FF:000005">
    <property type="entry name" value="Glutaminase"/>
    <property type="match status" value="1"/>
</dbReference>
<comment type="subunit">
    <text evidence="2">Homotetramer.</text>
</comment>
<comment type="caution">
    <text evidence="11">The sequence shown here is derived from an EMBL/GenBank/DDBJ whole genome shotgun (WGS) entry which is preliminary data.</text>
</comment>
<sequence length="690" mass="77069">MDWSNPSLRVTGECASSAEGDTPDEYLTMMFDICKNEDGKASVAVFLEEVQKCGIRKTDPRLENMMKMLHKLKPHTLSSVEDLKLDVQTFTTVMRENVVLITKALHNHMIIPAFDVFCDDITKIYEKFKFDTTGTAAPYIPHMRTLGAEKWGLSICTVDGQRFSLGNYDEFFTIQSTCTPVTYAITLNELGEELVHKYQGRKPSGRMFNEIVLDDNNKPHNPLVNSGAIMSAALILELVKPELEDMAAKFEFVHNYFKEMAGMEEVKFNNSVFLTERSSADRNFALAYFMRENKCFPPGVDIKKILDFHFQLCSLEMTCESSSVMAATLAKGGVCPITGQRVLASEAVQNVLALMYSCGMYNYSGQFAFEVGLPAKSGGGGTLMLVIPNVMGITLWSPCLDNLGNSVRGVQFCKELIKTYHFHRFDGVGKPLSHNTKVDPMFKKYETASEVVIQLLLAAASGDNRSIQRAWLQDVDLNVGDYDGRTALHLSAAEGHLESVKFLLETCQVNPDPMDRWNRTPLSEAIEFEHVRVAQLLRQHIDNRPTGGLISSFDDFDMDENDMDDEENRTDTTDKDCLTDAIDIPNSSQTGERAAFSDDSSPSVPQICVEGYNGTFSPQPLSIATRGLLDPNYIPDVVGPSFPQERRRSLSFLSSFRQVRVNTRSPRMSPRGSPTLPRAQFDIPDSVGKF</sequence>
<dbReference type="Gene3D" id="3.40.710.10">
    <property type="entry name" value="DD-peptidase/beta-lactamase superfamily"/>
    <property type="match status" value="1"/>
</dbReference>
<keyword evidence="12" id="KW-1185">Reference proteome</keyword>
<dbReference type="OMA" id="IMCSTAV"/>
<dbReference type="SUPFAM" id="SSF48403">
    <property type="entry name" value="Ankyrin repeat"/>
    <property type="match status" value="1"/>
</dbReference>
<evidence type="ECO:0000313" key="11">
    <source>
        <dbReference type="EMBL" id="TRY66971.1"/>
    </source>
</evidence>